<comment type="similarity">
    <text evidence="1">Belongs to the LysR transcriptional regulatory family.</text>
</comment>
<dbReference type="GO" id="GO:0043565">
    <property type="term" value="F:sequence-specific DNA binding"/>
    <property type="evidence" value="ECO:0007669"/>
    <property type="project" value="TreeGrafter"/>
</dbReference>
<keyword evidence="3" id="KW-0238">DNA-binding</keyword>
<evidence type="ECO:0000256" key="2">
    <source>
        <dbReference type="ARBA" id="ARBA00023015"/>
    </source>
</evidence>
<feature type="domain" description="HTH lysR-type" evidence="5">
    <location>
        <begin position="1"/>
        <end position="58"/>
    </location>
</feature>
<dbReference type="InterPro" id="IPR036388">
    <property type="entry name" value="WH-like_DNA-bd_sf"/>
</dbReference>
<reference key="1">
    <citation type="submission" date="2017-08" db="EMBL/GenBank/DDBJ databases">
        <title>A dynamic microbial community with high functional redundancy inhabits the cold, oxic subseafloor aquifer.</title>
        <authorList>
            <person name="Tully B.J."/>
            <person name="Wheat C.G."/>
            <person name="Glazer B.T."/>
            <person name="Huber J.A."/>
        </authorList>
    </citation>
    <scope>NUCLEOTIDE SEQUENCE [LARGE SCALE GENOMIC DNA]</scope>
</reference>
<evidence type="ECO:0000256" key="1">
    <source>
        <dbReference type="ARBA" id="ARBA00009437"/>
    </source>
</evidence>
<dbReference type="InterPro" id="IPR036390">
    <property type="entry name" value="WH_DNA-bd_sf"/>
</dbReference>
<dbReference type="Gene3D" id="1.10.10.10">
    <property type="entry name" value="Winged helix-like DNA-binding domain superfamily/Winged helix DNA-binding domain"/>
    <property type="match status" value="1"/>
</dbReference>
<proteinExistence type="inferred from homology"/>
<keyword evidence="2" id="KW-0805">Transcription regulation</keyword>
<gene>
    <name evidence="6" type="ORF">COB13_01305</name>
</gene>
<dbReference type="InterPro" id="IPR000847">
    <property type="entry name" value="LysR_HTH_N"/>
</dbReference>
<organism evidence="6">
    <name type="scientific">OCS116 cluster bacterium</name>
    <dbReference type="NCBI Taxonomy" id="2030921"/>
    <lineage>
        <taxon>Bacteria</taxon>
        <taxon>Pseudomonadati</taxon>
        <taxon>Pseudomonadota</taxon>
        <taxon>Alphaproteobacteria</taxon>
        <taxon>OCS116 cluster</taxon>
    </lineage>
</organism>
<dbReference type="PROSITE" id="PS50931">
    <property type="entry name" value="HTH_LYSR"/>
    <property type="match status" value="1"/>
</dbReference>
<evidence type="ECO:0000259" key="5">
    <source>
        <dbReference type="PROSITE" id="PS50931"/>
    </source>
</evidence>
<reference evidence="6" key="2">
    <citation type="journal article" date="2018" name="ISME J.">
        <title>A dynamic microbial community with high functional redundancy inhabits the cold, oxic subseafloor aquifer.</title>
        <authorList>
            <person name="Tully B.J."/>
            <person name="Wheat C.G."/>
            <person name="Glazer B.T."/>
            <person name="Huber J.A."/>
        </authorList>
    </citation>
    <scope>NUCLEOTIDE SEQUENCE</scope>
    <source>
        <strain evidence="6">NORP83</strain>
    </source>
</reference>
<dbReference type="SUPFAM" id="SSF46785">
    <property type="entry name" value="Winged helix' DNA-binding domain"/>
    <property type="match status" value="1"/>
</dbReference>
<protein>
    <submittedName>
        <fullName evidence="6">LysR family transcriptional regulator</fullName>
    </submittedName>
</protein>
<dbReference type="PANTHER" id="PTHR30537:SF5">
    <property type="entry name" value="HTH-TYPE TRANSCRIPTIONAL ACTIVATOR TTDR-RELATED"/>
    <property type="match status" value="1"/>
</dbReference>
<dbReference type="EMBL" id="NVUS01000001">
    <property type="protein sequence ID" value="PCJ03894.1"/>
    <property type="molecule type" value="Genomic_DNA"/>
</dbReference>
<dbReference type="Gene3D" id="3.40.190.290">
    <property type="match status" value="1"/>
</dbReference>
<dbReference type="InterPro" id="IPR005119">
    <property type="entry name" value="LysR_subst-bd"/>
</dbReference>
<evidence type="ECO:0000313" key="6">
    <source>
        <dbReference type="EMBL" id="PCJ03894.1"/>
    </source>
</evidence>
<keyword evidence="4" id="KW-0804">Transcription</keyword>
<dbReference type="PANTHER" id="PTHR30537">
    <property type="entry name" value="HTH-TYPE TRANSCRIPTIONAL REGULATOR"/>
    <property type="match status" value="1"/>
</dbReference>
<evidence type="ECO:0000256" key="3">
    <source>
        <dbReference type="ARBA" id="ARBA00023125"/>
    </source>
</evidence>
<dbReference type="AlphaFoldDB" id="A0A2A4Z9W5"/>
<name>A0A2A4Z9W5_9PROT</name>
<sequence length="297" mass="32648">MNHSEYELYRNIVEEASLSGAGRKLRISNAMVSKRLADLERRLGTQLILRTTHQFSLTQAGQSFYEDVKNILEAVHIAEAKISGALHIPAGRLRVSAPTSFGRLHIAPLLNGFMQAHPQIDLDFNLNDKFVDIRADGIDLAIRIAAKITPGLDHVRLGTNDRILCAAPSYIKARGEPQTITDLHHHHLLATNDQMPWRLAGPEGEVVTGGKSLISTNSSEIVRELAITGSGIALRSLWDIADELDAGQLQRILPQYEGSANVGIYAVWPHAEIIPAAVTSFAHYIQKALKPTLERLS</sequence>
<dbReference type="SUPFAM" id="SSF53850">
    <property type="entry name" value="Periplasmic binding protein-like II"/>
    <property type="match status" value="1"/>
</dbReference>
<evidence type="ECO:0000256" key="4">
    <source>
        <dbReference type="ARBA" id="ARBA00023163"/>
    </source>
</evidence>
<dbReference type="GO" id="GO:0006351">
    <property type="term" value="P:DNA-templated transcription"/>
    <property type="evidence" value="ECO:0007669"/>
    <property type="project" value="TreeGrafter"/>
</dbReference>
<dbReference type="GO" id="GO:0003700">
    <property type="term" value="F:DNA-binding transcription factor activity"/>
    <property type="evidence" value="ECO:0007669"/>
    <property type="project" value="InterPro"/>
</dbReference>
<dbReference type="Pfam" id="PF00126">
    <property type="entry name" value="HTH_1"/>
    <property type="match status" value="1"/>
</dbReference>
<dbReference type="Pfam" id="PF03466">
    <property type="entry name" value="LysR_substrate"/>
    <property type="match status" value="1"/>
</dbReference>
<dbReference type="CDD" id="cd08422">
    <property type="entry name" value="PBP2_CrgA_like"/>
    <property type="match status" value="1"/>
</dbReference>
<comment type="caution">
    <text evidence="6">The sequence shown here is derived from an EMBL/GenBank/DDBJ whole genome shotgun (WGS) entry which is preliminary data.</text>
</comment>
<accession>A0A2A4Z9W5</accession>
<dbReference type="InterPro" id="IPR058163">
    <property type="entry name" value="LysR-type_TF_proteobact-type"/>
</dbReference>